<evidence type="ECO:0000256" key="2">
    <source>
        <dbReference type="ARBA" id="ARBA00009726"/>
    </source>
</evidence>
<evidence type="ECO:0000256" key="8">
    <source>
        <dbReference type="ARBA" id="ARBA00022989"/>
    </source>
</evidence>
<dbReference type="InterPro" id="IPR003439">
    <property type="entry name" value="ABC_transporter-like_ATP-bd"/>
</dbReference>
<dbReference type="OrthoDB" id="6500128at2759"/>
<evidence type="ECO:0000256" key="9">
    <source>
        <dbReference type="ARBA" id="ARBA00023136"/>
    </source>
</evidence>
<keyword evidence="4 11" id="KW-0812">Transmembrane</keyword>
<feature type="transmembrane region" description="Helical" evidence="11">
    <location>
        <begin position="212"/>
        <end position="234"/>
    </location>
</feature>
<dbReference type="AlphaFoldDB" id="A0A9P6TTG3"/>
<dbReference type="Gene3D" id="3.40.50.300">
    <property type="entry name" value="P-loop containing nucleotide triphosphate hydrolases"/>
    <property type="match status" value="1"/>
</dbReference>
<keyword evidence="7" id="KW-0067">ATP-binding</keyword>
<feature type="transmembrane region" description="Helical" evidence="11">
    <location>
        <begin position="104"/>
        <end position="125"/>
    </location>
</feature>
<feature type="compositionally biased region" description="Basic and acidic residues" evidence="10">
    <location>
        <begin position="397"/>
        <end position="407"/>
    </location>
</feature>
<dbReference type="GO" id="GO:0005524">
    <property type="term" value="F:ATP binding"/>
    <property type="evidence" value="ECO:0007669"/>
    <property type="project" value="UniProtKB-KW"/>
</dbReference>
<dbReference type="InterPro" id="IPR011527">
    <property type="entry name" value="ABC1_TM_dom"/>
</dbReference>
<dbReference type="Pfam" id="PF00005">
    <property type="entry name" value="ABC_tran"/>
    <property type="match status" value="1"/>
</dbReference>
<organism evidence="13 14">
    <name type="scientific">Mortierella polycephala</name>
    <dbReference type="NCBI Taxonomy" id="41804"/>
    <lineage>
        <taxon>Eukaryota</taxon>
        <taxon>Fungi</taxon>
        <taxon>Fungi incertae sedis</taxon>
        <taxon>Mucoromycota</taxon>
        <taxon>Mortierellomycotina</taxon>
        <taxon>Mortierellomycetes</taxon>
        <taxon>Mortierellales</taxon>
        <taxon>Mortierellaceae</taxon>
        <taxon>Mortierella</taxon>
    </lineage>
</organism>
<dbReference type="SUPFAM" id="SSF52540">
    <property type="entry name" value="P-loop containing nucleoside triphosphate hydrolases"/>
    <property type="match status" value="1"/>
</dbReference>
<dbReference type="GO" id="GO:0016887">
    <property type="term" value="F:ATP hydrolysis activity"/>
    <property type="evidence" value="ECO:0007669"/>
    <property type="project" value="InterPro"/>
</dbReference>
<dbReference type="EMBL" id="JAAAJA010001712">
    <property type="protein sequence ID" value="KAG0246853.1"/>
    <property type="molecule type" value="Genomic_DNA"/>
</dbReference>
<sequence>MVSDGESIRSIKTQAKFVDVLREFARKVPEVPQDMKNATDDTEKMVQTSDLDADDIENKIPTKKEDDGRSVMEKNLTTEEIADGETSLEAYVNFFRIGSSWTKLILTLICLTAAQGIAVGGDFFLATWASQDATEQDRSYYPMAFGLYCLGIVVMTLIRSFLFFDCITSSSRNMFRSMLDALLKTSIDFFHANPHGRILNRFSKDMANSDELLPCVFFETIQTGFMLLGSIVTVCVINPWVIIPIPIILGAFVGLRYLYIKSSRQVKRIDSQSRSPIYSHLSETLDGLSSVRAFGVTSQFMDEHVKTQEDNGRAFFTYLAMARWLGYRLDVVSAVFLGITAIACVSARDTQQASRVGLAMSSIISLSGELQWAIRMSVESAILMVSVERMMEYAQVKPEDSPRRKNNPDGSSVVPNGWPMDAKVTFTDMSLTYPRGDGPVLKNITLDFKAGEKIGIVGRTGAGKSSLIGALFRLIETTTGNPPHRGGISIDGIDISQIGMHDL</sequence>
<dbReference type="InterPro" id="IPR036640">
    <property type="entry name" value="ABC1_TM_sf"/>
</dbReference>
<dbReference type="GO" id="GO:0016020">
    <property type="term" value="C:membrane"/>
    <property type="evidence" value="ECO:0007669"/>
    <property type="project" value="UniProtKB-SubCell"/>
</dbReference>
<evidence type="ECO:0000313" key="14">
    <source>
        <dbReference type="Proteomes" id="UP000726737"/>
    </source>
</evidence>
<keyword evidence="5" id="KW-0677">Repeat</keyword>
<evidence type="ECO:0000259" key="12">
    <source>
        <dbReference type="PROSITE" id="PS50929"/>
    </source>
</evidence>
<dbReference type="Pfam" id="PF00664">
    <property type="entry name" value="ABC_membrane"/>
    <property type="match status" value="1"/>
</dbReference>
<feature type="transmembrane region" description="Helical" evidence="11">
    <location>
        <begin position="240"/>
        <end position="259"/>
    </location>
</feature>
<dbReference type="FunFam" id="1.20.1560.10:FF:000013">
    <property type="entry name" value="ABC transporter C family member 2"/>
    <property type="match status" value="1"/>
</dbReference>
<keyword evidence="3" id="KW-0813">Transport</keyword>
<dbReference type="CDD" id="cd18580">
    <property type="entry name" value="ABC_6TM_ABCC_D2"/>
    <property type="match status" value="1"/>
</dbReference>
<evidence type="ECO:0000313" key="13">
    <source>
        <dbReference type="EMBL" id="KAG0246853.1"/>
    </source>
</evidence>
<dbReference type="Proteomes" id="UP000726737">
    <property type="component" value="Unassembled WGS sequence"/>
</dbReference>
<keyword evidence="6" id="KW-0547">Nucleotide-binding</keyword>
<evidence type="ECO:0000256" key="5">
    <source>
        <dbReference type="ARBA" id="ARBA00022737"/>
    </source>
</evidence>
<gene>
    <name evidence="13" type="ORF">BG011_002313</name>
</gene>
<dbReference type="PANTHER" id="PTHR24223">
    <property type="entry name" value="ATP-BINDING CASSETTE SUB-FAMILY C"/>
    <property type="match status" value="1"/>
</dbReference>
<dbReference type="InterPro" id="IPR050173">
    <property type="entry name" value="ABC_transporter_C-like"/>
</dbReference>
<dbReference type="InterPro" id="IPR027417">
    <property type="entry name" value="P-loop_NTPase"/>
</dbReference>
<feature type="transmembrane region" description="Helical" evidence="11">
    <location>
        <begin position="145"/>
        <end position="168"/>
    </location>
</feature>
<comment type="caution">
    <text evidence="13">The sequence shown here is derived from an EMBL/GenBank/DDBJ whole genome shotgun (WGS) entry which is preliminary data.</text>
</comment>
<evidence type="ECO:0000256" key="10">
    <source>
        <dbReference type="SAM" id="MobiDB-lite"/>
    </source>
</evidence>
<comment type="subcellular location">
    <subcellularLocation>
        <location evidence="1">Membrane</location>
        <topology evidence="1">Multi-pass membrane protein</topology>
    </subcellularLocation>
</comment>
<name>A0A9P6TTG3_9FUNG</name>
<accession>A0A9P6TTG3</accession>
<dbReference type="SUPFAM" id="SSF90123">
    <property type="entry name" value="ABC transporter transmembrane region"/>
    <property type="match status" value="1"/>
</dbReference>
<dbReference type="PANTHER" id="PTHR24223:SF456">
    <property type="entry name" value="MULTIDRUG RESISTANCE-ASSOCIATED PROTEIN LETHAL(2)03659"/>
    <property type="match status" value="1"/>
</dbReference>
<reference evidence="13" key="1">
    <citation type="journal article" date="2020" name="Fungal Divers.">
        <title>Resolving the Mortierellaceae phylogeny through synthesis of multi-gene phylogenetics and phylogenomics.</title>
        <authorList>
            <person name="Vandepol N."/>
            <person name="Liber J."/>
            <person name="Desiro A."/>
            <person name="Na H."/>
            <person name="Kennedy M."/>
            <person name="Barry K."/>
            <person name="Grigoriev I.V."/>
            <person name="Miller A.N."/>
            <person name="O'Donnell K."/>
            <person name="Stajich J.E."/>
            <person name="Bonito G."/>
        </authorList>
    </citation>
    <scope>NUCLEOTIDE SEQUENCE</scope>
    <source>
        <strain evidence="13">KOD948</strain>
    </source>
</reference>
<keyword evidence="14" id="KW-1185">Reference proteome</keyword>
<evidence type="ECO:0000256" key="7">
    <source>
        <dbReference type="ARBA" id="ARBA00022840"/>
    </source>
</evidence>
<dbReference type="PROSITE" id="PS50929">
    <property type="entry name" value="ABC_TM1F"/>
    <property type="match status" value="1"/>
</dbReference>
<feature type="domain" description="ABC transmembrane type-1" evidence="12">
    <location>
        <begin position="105"/>
        <end position="379"/>
    </location>
</feature>
<evidence type="ECO:0000256" key="6">
    <source>
        <dbReference type="ARBA" id="ARBA00022741"/>
    </source>
</evidence>
<evidence type="ECO:0000256" key="4">
    <source>
        <dbReference type="ARBA" id="ARBA00022692"/>
    </source>
</evidence>
<evidence type="ECO:0000256" key="3">
    <source>
        <dbReference type="ARBA" id="ARBA00022448"/>
    </source>
</evidence>
<proteinExistence type="inferred from homology"/>
<keyword evidence="9 11" id="KW-0472">Membrane</keyword>
<protein>
    <recommendedName>
        <fullName evidence="12">ABC transmembrane type-1 domain-containing protein</fullName>
    </recommendedName>
</protein>
<evidence type="ECO:0000256" key="11">
    <source>
        <dbReference type="SAM" id="Phobius"/>
    </source>
</evidence>
<dbReference type="InterPro" id="IPR044726">
    <property type="entry name" value="ABCC_6TM_D2"/>
</dbReference>
<dbReference type="GO" id="GO:0140359">
    <property type="term" value="F:ABC-type transporter activity"/>
    <property type="evidence" value="ECO:0007669"/>
    <property type="project" value="InterPro"/>
</dbReference>
<dbReference type="Gene3D" id="1.20.1560.10">
    <property type="entry name" value="ABC transporter type 1, transmembrane domain"/>
    <property type="match status" value="1"/>
</dbReference>
<keyword evidence="8 11" id="KW-1133">Transmembrane helix</keyword>
<evidence type="ECO:0000256" key="1">
    <source>
        <dbReference type="ARBA" id="ARBA00004141"/>
    </source>
</evidence>
<feature type="region of interest" description="Disordered" evidence="10">
    <location>
        <begin position="396"/>
        <end position="416"/>
    </location>
</feature>
<feature type="non-terminal residue" evidence="13">
    <location>
        <position position="1"/>
    </location>
</feature>
<comment type="similarity">
    <text evidence="2">Belongs to the ABC transporter superfamily. ABCC family. Conjugate transporter (TC 3.A.1.208) subfamily.</text>
</comment>